<dbReference type="SUPFAM" id="SSF55729">
    <property type="entry name" value="Acyl-CoA N-acyltransferases (Nat)"/>
    <property type="match status" value="1"/>
</dbReference>
<dbReference type="STRING" id="1348624.GCA_001591545_01325"/>
<accession>A0A2X4WFN8</accession>
<dbReference type="RefSeq" id="WP_066138640.1">
    <property type="nucleotide sequence ID" value="NZ_CBCSGM010000001.1"/>
</dbReference>
<sequence>MMMAKSENDGINMRFSNRTLRMIKIAELEAQKMNSHVFPIHLLLGSLSEKTGVCAELYINYPNLYDFLKERIDKIHFEREEKGIHCHPFSMKVSLTTMRVLEHANKQMMQFRQVYINEGLLVKAILDINDPMIDSLLEGVDVSRLIEITSSPRDMAVSLKNYSFPSITADKVIYRKAEISDAVSLLLFVEIEFGNRWLDAIKHGLQEDKIPIYIAIDNGVIVGFACFDVVRGKKGLFGPMGTSLSNRLQGVGYTLLHYCLNDMKEIGYEYSIIGEAGPLEFYEKACNAVVIPISLGTPN</sequence>
<evidence type="ECO:0000313" key="3">
    <source>
        <dbReference type="Proteomes" id="UP000249134"/>
    </source>
</evidence>
<dbReference type="SUPFAM" id="SSF81923">
    <property type="entry name" value="Double Clp-N motif"/>
    <property type="match status" value="1"/>
</dbReference>
<dbReference type="Proteomes" id="UP000249134">
    <property type="component" value="Chromosome 1"/>
</dbReference>
<keyword evidence="2" id="KW-0808">Transferase</keyword>
<reference evidence="2 3" key="1">
    <citation type="submission" date="2018-06" db="EMBL/GenBank/DDBJ databases">
        <authorList>
            <consortium name="Pathogen Informatics"/>
            <person name="Doyle S."/>
        </authorList>
    </citation>
    <scope>NUCLEOTIDE SEQUENCE [LARGE SCALE GENOMIC DNA]</scope>
    <source>
        <strain evidence="2 3">NCTC4824</strain>
    </source>
</reference>
<dbReference type="Pfam" id="PF00583">
    <property type="entry name" value="Acetyltransf_1"/>
    <property type="match status" value="1"/>
</dbReference>
<dbReference type="KEGG" id="blen:NCTC4824_02273"/>
<dbReference type="Gene3D" id="3.40.630.30">
    <property type="match status" value="1"/>
</dbReference>
<dbReference type="Gene3D" id="1.10.1780.10">
    <property type="entry name" value="Clp, N-terminal domain"/>
    <property type="match status" value="1"/>
</dbReference>
<organism evidence="2 3">
    <name type="scientific">Lederbergia lenta</name>
    <name type="common">Bacillus lentus</name>
    <dbReference type="NCBI Taxonomy" id="1467"/>
    <lineage>
        <taxon>Bacteria</taxon>
        <taxon>Bacillati</taxon>
        <taxon>Bacillota</taxon>
        <taxon>Bacilli</taxon>
        <taxon>Bacillales</taxon>
        <taxon>Bacillaceae</taxon>
        <taxon>Lederbergia</taxon>
    </lineage>
</organism>
<dbReference type="GO" id="GO:0016747">
    <property type="term" value="F:acyltransferase activity, transferring groups other than amino-acyl groups"/>
    <property type="evidence" value="ECO:0007669"/>
    <property type="project" value="InterPro"/>
</dbReference>
<keyword evidence="3" id="KW-1185">Reference proteome</keyword>
<proteinExistence type="predicted"/>
<dbReference type="CDD" id="cd04301">
    <property type="entry name" value="NAT_SF"/>
    <property type="match status" value="1"/>
</dbReference>
<feature type="domain" description="N-acetyltransferase" evidence="1">
    <location>
        <begin position="172"/>
        <end position="299"/>
    </location>
</feature>
<name>A0A2X4WFN8_LEDLE</name>
<dbReference type="EMBL" id="LS483476">
    <property type="protein sequence ID" value="SQI58718.1"/>
    <property type="molecule type" value="Genomic_DNA"/>
</dbReference>
<dbReference type="InterPro" id="IPR000182">
    <property type="entry name" value="GNAT_dom"/>
</dbReference>
<dbReference type="InterPro" id="IPR036628">
    <property type="entry name" value="Clp_N_dom_sf"/>
</dbReference>
<evidence type="ECO:0000313" key="2">
    <source>
        <dbReference type="EMBL" id="SQI58718.1"/>
    </source>
</evidence>
<protein>
    <submittedName>
        <fullName evidence="2">Acetyltransferase</fullName>
    </submittedName>
</protein>
<gene>
    <name evidence="2" type="ORF">NCTC4824_02273</name>
</gene>
<evidence type="ECO:0000259" key="1">
    <source>
        <dbReference type="PROSITE" id="PS51186"/>
    </source>
</evidence>
<dbReference type="AlphaFoldDB" id="A0A2X4WFN8"/>
<dbReference type="InterPro" id="IPR016181">
    <property type="entry name" value="Acyl_CoA_acyltransferase"/>
</dbReference>
<dbReference type="PROSITE" id="PS51186">
    <property type="entry name" value="GNAT"/>
    <property type="match status" value="1"/>
</dbReference>